<dbReference type="Proteomes" id="UP001234202">
    <property type="component" value="Unassembled WGS sequence"/>
</dbReference>
<keyword evidence="2" id="KW-1185">Reference proteome</keyword>
<gene>
    <name evidence="1" type="ORF">QFC24_000532</name>
</gene>
<sequence>MHFSITQLVTVVAGIAASTTSAHSIHRRGAQHQHKDIAERMAASASEGDAANFYARALSDAQAGRYRIRRSADSAGKPGQRKVVRKRGTGATCKIRSTENVTASAVESAIASSSSAEATASASAAVNNWWASPSEAASSSAAPSSTWAASSTEWSEPSSSSSSSSYYSESSSSSSSAAPAATEASTSTGHGSTAINQVTNNVLKALDVGSSCGASDPTPEFPNGSEDWVNCGMRSAGGWQPPKLTFDDIRVGDATKLQAMYPKCAEFFDIMTQVSAETSVPAQLLLSIAIQESGCRKDVRGGGGEMGLMQAAANRCASGNIASCMEPYNNIKLGADIFNEKLSLSGGNVIQAIGMYNGWDVGMTYDGAHNGKECSHNRNRDYVHSIVNGYMQGTDSSGWNAYGRNGC</sequence>
<evidence type="ECO:0000313" key="2">
    <source>
        <dbReference type="Proteomes" id="UP001234202"/>
    </source>
</evidence>
<reference evidence="1" key="1">
    <citation type="submission" date="2023-04" db="EMBL/GenBank/DDBJ databases">
        <title>Draft Genome sequencing of Naganishia species isolated from polar environments using Oxford Nanopore Technology.</title>
        <authorList>
            <person name="Leo P."/>
            <person name="Venkateswaran K."/>
        </authorList>
    </citation>
    <scope>NUCLEOTIDE SEQUENCE</scope>
    <source>
        <strain evidence="1">DBVPG 5303</strain>
    </source>
</reference>
<accession>A0ACC2XX37</accession>
<name>A0ACC2XX37_9TREE</name>
<protein>
    <submittedName>
        <fullName evidence="1">Uncharacterized protein</fullName>
    </submittedName>
</protein>
<dbReference type="EMBL" id="JASBWV010000001">
    <property type="protein sequence ID" value="KAJ9128240.1"/>
    <property type="molecule type" value="Genomic_DNA"/>
</dbReference>
<organism evidence="1 2">
    <name type="scientific">Naganishia onofrii</name>
    <dbReference type="NCBI Taxonomy" id="1851511"/>
    <lineage>
        <taxon>Eukaryota</taxon>
        <taxon>Fungi</taxon>
        <taxon>Dikarya</taxon>
        <taxon>Basidiomycota</taxon>
        <taxon>Agaricomycotina</taxon>
        <taxon>Tremellomycetes</taxon>
        <taxon>Filobasidiales</taxon>
        <taxon>Filobasidiaceae</taxon>
        <taxon>Naganishia</taxon>
    </lineage>
</organism>
<evidence type="ECO:0000313" key="1">
    <source>
        <dbReference type="EMBL" id="KAJ9128240.1"/>
    </source>
</evidence>
<comment type="caution">
    <text evidence="1">The sequence shown here is derived from an EMBL/GenBank/DDBJ whole genome shotgun (WGS) entry which is preliminary data.</text>
</comment>
<proteinExistence type="predicted"/>